<dbReference type="STRING" id="595434.RISK_000045"/>
<reference evidence="2" key="1">
    <citation type="submission" date="2015-05" db="EMBL/GenBank/DDBJ databases">
        <title>Permanent draft genome of Rhodopirellula islandicus K833.</title>
        <authorList>
            <person name="Kizina J."/>
            <person name="Richter M."/>
            <person name="Glockner F.O."/>
            <person name="Harder J."/>
        </authorList>
    </citation>
    <scope>NUCLEOTIDE SEQUENCE [LARGE SCALE GENOMIC DNA]</scope>
    <source>
        <strain evidence="2">K833</strain>
    </source>
</reference>
<feature type="transmembrane region" description="Helical" evidence="1">
    <location>
        <begin position="159"/>
        <end position="179"/>
    </location>
</feature>
<dbReference type="Gene3D" id="2.60.40.10">
    <property type="entry name" value="Immunoglobulins"/>
    <property type="match status" value="1"/>
</dbReference>
<keyword evidence="1" id="KW-0472">Membrane</keyword>
<dbReference type="Proteomes" id="UP000036367">
    <property type="component" value="Unassembled WGS sequence"/>
</dbReference>
<evidence type="ECO:0008006" key="4">
    <source>
        <dbReference type="Google" id="ProtNLM"/>
    </source>
</evidence>
<dbReference type="EMBL" id="LECT01000001">
    <property type="protein sequence ID" value="KLU07866.1"/>
    <property type="molecule type" value="Genomic_DNA"/>
</dbReference>
<comment type="caution">
    <text evidence="2">The sequence shown here is derived from an EMBL/GenBank/DDBJ whole genome shotgun (WGS) entry which is preliminary data.</text>
</comment>
<gene>
    <name evidence="2" type="ORF">RISK_000045</name>
</gene>
<dbReference type="AlphaFoldDB" id="A0A0J1BMW6"/>
<evidence type="ECO:0000256" key="1">
    <source>
        <dbReference type="SAM" id="Phobius"/>
    </source>
</evidence>
<dbReference type="InterPro" id="IPR011467">
    <property type="entry name" value="DUF1573"/>
</dbReference>
<proteinExistence type="predicted"/>
<accession>A0A0J1BMW6</accession>
<keyword evidence="1" id="KW-0812">Transmembrane</keyword>
<dbReference type="InterPro" id="IPR013783">
    <property type="entry name" value="Ig-like_fold"/>
</dbReference>
<evidence type="ECO:0000313" key="3">
    <source>
        <dbReference type="Proteomes" id="UP000036367"/>
    </source>
</evidence>
<organism evidence="2 3">
    <name type="scientific">Rhodopirellula islandica</name>
    <dbReference type="NCBI Taxonomy" id="595434"/>
    <lineage>
        <taxon>Bacteria</taxon>
        <taxon>Pseudomonadati</taxon>
        <taxon>Planctomycetota</taxon>
        <taxon>Planctomycetia</taxon>
        <taxon>Pirellulales</taxon>
        <taxon>Pirellulaceae</taxon>
        <taxon>Rhodopirellula</taxon>
    </lineage>
</organism>
<keyword evidence="3" id="KW-1185">Reference proteome</keyword>
<dbReference type="Pfam" id="PF07610">
    <property type="entry name" value="DUF1573"/>
    <property type="match status" value="1"/>
</dbReference>
<keyword evidence="1" id="KW-1133">Transmembrane helix</keyword>
<name>A0A0J1BMW6_RHOIS</name>
<protein>
    <recommendedName>
        <fullName evidence="4">Transmembrane protein</fullName>
    </recommendedName>
</protein>
<sequence>MFAATAATGASTVGLLNRSGLSRLLSVTCLVFDVEHSTSEIEQFSNEIASQPAARTRQEVSEWLTTVGLSAVWLPFEKARLSERWSDGQSFIALAHSRESGGARSIEFVLLTGTSGEGLVEVVTGDVVTGRGEANLDESVAGYVYPQVCLVSEMPLREVSSVSLGWVVLIGFLVAIAVLRYRSSSRLLLPAMLLLTASTATKVHGEGGDLLFEPAVVSFGTHEVNPNKSLSTKVTVINQSDRKIEVDALRVSCGCLDANPDFSELAPGEAGIIDVELKRLDDFVGDKAIDLVYEKEGLKRLHKLSVRWTLVHPVQIEVLSENVDRRVAQSGRNVIDFGRLRSDEVKSCRLRVSGSRDGERVEDFEIIDITSGSGFVSSELEAGEPVIEVSVRGPLSDISSRRAQMVVRTRCDRGPMPDLVVDLQRMPILKDVFAAKQHILIFHGKSFGNASNASRPVCVRVVSRSRRELQVEEVVWVKGEERDIESIESELKASAGAVSACVKIPESLEEKQWLRIRLSKPELLVFDIPITQRLFNEAK</sequence>
<evidence type="ECO:0000313" key="2">
    <source>
        <dbReference type="EMBL" id="KLU07866.1"/>
    </source>
</evidence>
<dbReference type="PATRIC" id="fig|595434.4.peg.45"/>